<organism evidence="6 7">
    <name type="scientific">Bacillus haynesii</name>
    <dbReference type="NCBI Taxonomy" id="1925021"/>
    <lineage>
        <taxon>Bacteria</taxon>
        <taxon>Bacillati</taxon>
        <taxon>Bacillota</taxon>
        <taxon>Bacilli</taxon>
        <taxon>Bacillales</taxon>
        <taxon>Bacillaceae</taxon>
        <taxon>Bacillus</taxon>
    </lineage>
</organism>
<dbReference type="SUPFAM" id="SSF46955">
    <property type="entry name" value="Putative DNA-binding domain"/>
    <property type="match status" value="1"/>
</dbReference>
<reference evidence="6 7" key="1">
    <citation type="submission" date="2016-12" db="EMBL/GenBank/DDBJ databases">
        <title>Bacillus phylogenomics.</title>
        <authorList>
            <person name="Dunlap C."/>
        </authorList>
    </citation>
    <scope>NUCLEOTIDE SEQUENCE [LARGE SCALE GENOMIC DNA]</scope>
    <source>
        <strain evidence="6 7">NRRL B-41327</strain>
    </source>
</reference>
<sequence length="269" mass="31820">MKFSIGETAKINNVSIQALRHYDKIGLLKPSYVNEESGYRYYTLDQFIYLDIIKYAKMFGIPLKEVRDTLSSGDMQEISIKIRAYRDMLEKQIETLSSVNKRFTKVTELIEYGLEAVQQQEPYQRCINKRRIIKLKDQGEVFNFELNSRKIEMDMLQSNLEFDFESGFFIDIPLFLNLGKESFISAYMRVTGGDELKHFIPENEYVLSHIPEGKYVCLTYNEHNKMERIKKMQDYLNRNNVRETTVILVTELYDNFDSQSHEIQVYLQP</sequence>
<keyword evidence="3" id="KW-0238">DNA-binding</keyword>
<comment type="caution">
    <text evidence="6">The sequence shown here is derived from an EMBL/GenBank/DDBJ whole genome shotgun (WGS) entry which is preliminary data.</text>
</comment>
<feature type="domain" description="HTH merR-type" evidence="5">
    <location>
        <begin position="2"/>
        <end position="72"/>
    </location>
</feature>
<protein>
    <recommendedName>
        <fullName evidence="5">HTH merR-type domain-containing protein</fullName>
    </recommendedName>
</protein>
<dbReference type="PROSITE" id="PS50937">
    <property type="entry name" value="HTH_MERR_2"/>
    <property type="match status" value="1"/>
</dbReference>
<dbReference type="InterPro" id="IPR011256">
    <property type="entry name" value="Reg_factor_effector_dom_sf"/>
</dbReference>
<proteinExistence type="predicted"/>
<evidence type="ECO:0000256" key="1">
    <source>
        <dbReference type="ARBA" id="ARBA00022491"/>
    </source>
</evidence>
<dbReference type="RefSeq" id="WP_076791679.1">
    <property type="nucleotide sequence ID" value="NZ_JAKYKF010000009.1"/>
</dbReference>
<accession>A0ABX3I642</accession>
<evidence type="ECO:0000259" key="5">
    <source>
        <dbReference type="PROSITE" id="PS50937"/>
    </source>
</evidence>
<dbReference type="Pfam" id="PF00376">
    <property type="entry name" value="MerR"/>
    <property type="match status" value="1"/>
</dbReference>
<dbReference type="InterPro" id="IPR047057">
    <property type="entry name" value="MerR_fam"/>
</dbReference>
<dbReference type="Gene3D" id="3.20.80.10">
    <property type="entry name" value="Regulatory factor, effector binding domain"/>
    <property type="match status" value="1"/>
</dbReference>
<dbReference type="CDD" id="cd01107">
    <property type="entry name" value="HTH_BmrR"/>
    <property type="match status" value="1"/>
</dbReference>
<evidence type="ECO:0000313" key="7">
    <source>
        <dbReference type="Proteomes" id="UP000187046"/>
    </source>
</evidence>
<evidence type="ECO:0000256" key="4">
    <source>
        <dbReference type="ARBA" id="ARBA00023163"/>
    </source>
</evidence>
<dbReference type="PANTHER" id="PTHR30204">
    <property type="entry name" value="REDOX-CYCLING DRUG-SENSING TRANSCRIPTIONAL ACTIVATOR SOXR"/>
    <property type="match status" value="1"/>
</dbReference>
<dbReference type="SMART" id="SM00422">
    <property type="entry name" value="HTH_MERR"/>
    <property type="match status" value="1"/>
</dbReference>
<evidence type="ECO:0000256" key="3">
    <source>
        <dbReference type="ARBA" id="ARBA00023125"/>
    </source>
</evidence>
<keyword evidence="4" id="KW-0804">Transcription</keyword>
<name>A0ABX3I642_9BACI</name>
<keyword evidence="7" id="KW-1185">Reference proteome</keyword>
<evidence type="ECO:0000313" key="6">
    <source>
        <dbReference type="EMBL" id="OMI27145.1"/>
    </source>
</evidence>
<keyword evidence="1" id="KW-0678">Repressor</keyword>
<dbReference type="InterPro" id="IPR009061">
    <property type="entry name" value="DNA-bd_dom_put_sf"/>
</dbReference>
<gene>
    <name evidence="6" type="ORF">BTA31_11545</name>
</gene>
<dbReference type="Proteomes" id="UP000187046">
    <property type="component" value="Unassembled WGS sequence"/>
</dbReference>
<dbReference type="Gene3D" id="1.10.1660.10">
    <property type="match status" value="1"/>
</dbReference>
<dbReference type="PANTHER" id="PTHR30204:SF69">
    <property type="entry name" value="MERR-FAMILY TRANSCRIPTIONAL REGULATOR"/>
    <property type="match status" value="1"/>
</dbReference>
<evidence type="ECO:0000256" key="2">
    <source>
        <dbReference type="ARBA" id="ARBA00023015"/>
    </source>
</evidence>
<keyword evidence="2" id="KW-0805">Transcription regulation</keyword>
<dbReference type="EMBL" id="MRBL01000013">
    <property type="protein sequence ID" value="OMI27145.1"/>
    <property type="molecule type" value="Genomic_DNA"/>
</dbReference>
<dbReference type="InterPro" id="IPR000551">
    <property type="entry name" value="MerR-type_HTH_dom"/>
</dbReference>